<accession>A0A1G7HSB6</accession>
<dbReference type="Gene3D" id="3.40.50.10350">
    <property type="entry name" value="Glycerate kinase, domain 1"/>
    <property type="match status" value="1"/>
</dbReference>
<comment type="similarity">
    <text evidence="1 4">Belongs to the glycerate kinase type-1 family.</text>
</comment>
<dbReference type="InterPro" id="IPR018193">
    <property type="entry name" value="Glyc_kinase_flavodox-like_fold"/>
</dbReference>
<dbReference type="Gene3D" id="3.90.1510.10">
    <property type="entry name" value="Glycerate kinase, domain 2"/>
    <property type="match status" value="1"/>
</dbReference>
<reference evidence="6" key="1">
    <citation type="submission" date="2016-10" db="EMBL/GenBank/DDBJ databases">
        <authorList>
            <person name="Varghese N."/>
            <person name="Submissions S."/>
        </authorList>
    </citation>
    <scope>NUCLEOTIDE SEQUENCE [LARGE SCALE GENOMIC DNA]</scope>
    <source>
        <strain evidence="6">DSM 24729</strain>
    </source>
</reference>
<keyword evidence="6" id="KW-1185">Reference proteome</keyword>
<keyword evidence="3 4" id="KW-0418">Kinase</keyword>
<dbReference type="AlphaFoldDB" id="A0A1G7HSB6"/>
<evidence type="ECO:0000256" key="4">
    <source>
        <dbReference type="PIRNR" id="PIRNR006078"/>
    </source>
</evidence>
<name>A0A1G7HSB6_9FLAO</name>
<sequence>MKFVIAPDKFKGSLSGIEFCDAVEEGLLKVFPQADIVKIPLADGGDGTVEVIKNYIQGTMVTVSVNNPLFEKVEASYLYSSATKTAYIEMAEASGLKLLAPSAYNCMITSTYGTGELIADCLERGAEHLILGIGGSATNDAGMGMAAALGYEFFDVNNQALQPIGSNLIKVHHIAANKVSKKLQKLKVQVACDVTNPLYGKNGAAYIYGAQKGANEAQIKELDVGLQQFSRVLNTMYGTDVQQIVGGGAAGGMGVGVSIFLKGTLASGIELLKELANFDARIQGADWIITGEGKLDAQSLSGKTIQGVLTAAHKEKIKVAALCGVVDLSIEAQEALGITHTTSILKEITTIEEAMATSADNLVFAAYNFARCIA</sequence>
<dbReference type="RefSeq" id="WP_074538550.1">
    <property type="nucleotide sequence ID" value="NZ_FNBD01000006.1"/>
</dbReference>
<evidence type="ECO:0000256" key="1">
    <source>
        <dbReference type="ARBA" id="ARBA00006284"/>
    </source>
</evidence>
<keyword evidence="2 4" id="KW-0808">Transferase</keyword>
<gene>
    <name evidence="5" type="ORF">SAMN04487992_106246</name>
</gene>
<dbReference type="Proteomes" id="UP000182114">
    <property type="component" value="Unassembled WGS sequence"/>
</dbReference>
<protein>
    <submittedName>
        <fullName evidence="5">Glycerate kinase</fullName>
    </submittedName>
</protein>
<dbReference type="InterPro" id="IPR036129">
    <property type="entry name" value="Glycerate_kinase_sf"/>
</dbReference>
<dbReference type="SUPFAM" id="SSF110738">
    <property type="entry name" value="Glycerate kinase I"/>
    <property type="match status" value="1"/>
</dbReference>
<organism evidence="5 6">
    <name type="scientific">Cellulophaga baltica</name>
    <dbReference type="NCBI Taxonomy" id="76594"/>
    <lineage>
        <taxon>Bacteria</taxon>
        <taxon>Pseudomonadati</taxon>
        <taxon>Bacteroidota</taxon>
        <taxon>Flavobacteriia</taxon>
        <taxon>Flavobacteriales</taxon>
        <taxon>Flavobacteriaceae</taxon>
        <taxon>Cellulophaga</taxon>
    </lineage>
</organism>
<dbReference type="EMBL" id="FNBD01000006">
    <property type="protein sequence ID" value="SDF03330.1"/>
    <property type="molecule type" value="Genomic_DNA"/>
</dbReference>
<dbReference type="InterPro" id="IPR004381">
    <property type="entry name" value="Glycerate_kinase"/>
</dbReference>
<dbReference type="GO" id="GO:0008887">
    <property type="term" value="F:glycerate kinase activity"/>
    <property type="evidence" value="ECO:0007669"/>
    <property type="project" value="UniProtKB-UniRule"/>
</dbReference>
<evidence type="ECO:0000256" key="2">
    <source>
        <dbReference type="ARBA" id="ARBA00022679"/>
    </source>
</evidence>
<dbReference type="NCBIfam" id="TIGR00045">
    <property type="entry name" value="glycerate kinase"/>
    <property type="match status" value="1"/>
</dbReference>
<evidence type="ECO:0000313" key="5">
    <source>
        <dbReference type="EMBL" id="SDF03330.1"/>
    </source>
</evidence>
<evidence type="ECO:0000256" key="3">
    <source>
        <dbReference type="ARBA" id="ARBA00022777"/>
    </source>
</evidence>
<dbReference type="PIRSF" id="PIRSF006078">
    <property type="entry name" value="GlxK"/>
    <property type="match status" value="1"/>
</dbReference>
<dbReference type="GO" id="GO:0031388">
    <property type="term" value="P:organic acid phosphorylation"/>
    <property type="evidence" value="ECO:0007669"/>
    <property type="project" value="UniProtKB-UniRule"/>
</dbReference>
<dbReference type="Pfam" id="PF02595">
    <property type="entry name" value="Gly_kinase"/>
    <property type="match status" value="1"/>
</dbReference>
<dbReference type="eggNOG" id="COG1929">
    <property type="taxonomic scope" value="Bacteria"/>
</dbReference>
<dbReference type="PANTHER" id="PTHR21599">
    <property type="entry name" value="GLYCERATE KINASE"/>
    <property type="match status" value="1"/>
</dbReference>
<proteinExistence type="inferred from homology"/>
<dbReference type="InterPro" id="IPR018197">
    <property type="entry name" value="Glycerate_kinase_RE-like"/>
</dbReference>
<evidence type="ECO:0000313" key="6">
    <source>
        <dbReference type="Proteomes" id="UP000182114"/>
    </source>
</evidence>
<dbReference type="PANTHER" id="PTHR21599:SF0">
    <property type="entry name" value="GLYCERATE KINASE"/>
    <property type="match status" value="1"/>
</dbReference>